<evidence type="ECO:0000256" key="7">
    <source>
        <dbReference type="SAM" id="MobiDB-lite"/>
    </source>
</evidence>
<dbReference type="InterPro" id="IPR008928">
    <property type="entry name" value="6-hairpin_glycosidase_sf"/>
</dbReference>
<feature type="compositionally biased region" description="Gly residues" evidence="7">
    <location>
        <begin position="136"/>
        <end position="146"/>
    </location>
</feature>
<evidence type="ECO:0000256" key="3">
    <source>
        <dbReference type="ARBA" id="ARBA00012757"/>
    </source>
</evidence>
<reference evidence="11" key="1">
    <citation type="submission" date="2016-06" db="UniProtKB">
        <authorList>
            <consortium name="WormBaseParasite"/>
        </authorList>
    </citation>
    <scope>IDENTIFICATION</scope>
</reference>
<dbReference type="WBParaSite" id="GPUH_0000257801-mRNA-1">
    <property type="protein sequence ID" value="GPUH_0000257801-mRNA-1"/>
    <property type="gene ID" value="GPUH_0000257801"/>
</dbReference>
<accession>A0A183D1I2</accession>
<evidence type="ECO:0000313" key="10">
    <source>
        <dbReference type="Proteomes" id="UP000271098"/>
    </source>
</evidence>
<organism evidence="11">
    <name type="scientific">Gongylonema pulchrum</name>
    <dbReference type="NCBI Taxonomy" id="637853"/>
    <lineage>
        <taxon>Eukaryota</taxon>
        <taxon>Metazoa</taxon>
        <taxon>Ecdysozoa</taxon>
        <taxon>Nematoda</taxon>
        <taxon>Chromadorea</taxon>
        <taxon>Rhabditida</taxon>
        <taxon>Spirurina</taxon>
        <taxon>Spiruromorpha</taxon>
        <taxon>Spiruroidea</taxon>
        <taxon>Gongylonematidae</taxon>
        <taxon>Gongylonema</taxon>
    </lineage>
</organism>
<dbReference type="Gene3D" id="1.50.10.10">
    <property type="match status" value="1"/>
</dbReference>
<keyword evidence="8" id="KW-0812">Transmembrane</keyword>
<dbReference type="OrthoDB" id="5868583at2759"/>
<keyword evidence="10" id="KW-1185">Reference proteome</keyword>
<keyword evidence="8" id="KW-0472">Membrane</keyword>
<dbReference type="EC" id="3.2.1.28" evidence="3"/>
<evidence type="ECO:0000256" key="5">
    <source>
        <dbReference type="ARBA" id="ARBA00030473"/>
    </source>
</evidence>
<dbReference type="InterPro" id="IPR012341">
    <property type="entry name" value="6hp_glycosidase-like_sf"/>
</dbReference>
<dbReference type="Pfam" id="PF01204">
    <property type="entry name" value="Trehalase"/>
    <property type="match status" value="1"/>
</dbReference>
<comment type="catalytic activity">
    <reaction evidence="1">
        <text>alpha,alpha-trehalose + H2O = alpha-D-glucose + beta-D-glucose</text>
        <dbReference type="Rhea" id="RHEA:32675"/>
        <dbReference type="ChEBI" id="CHEBI:15377"/>
        <dbReference type="ChEBI" id="CHEBI:15903"/>
        <dbReference type="ChEBI" id="CHEBI:16551"/>
        <dbReference type="ChEBI" id="CHEBI:17925"/>
        <dbReference type="EC" id="3.2.1.28"/>
    </reaction>
</comment>
<proteinExistence type="inferred from homology"/>
<evidence type="ECO:0000256" key="2">
    <source>
        <dbReference type="ARBA" id="ARBA00005615"/>
    </source>
</evidence>
<dbReference type="AlphaFoldDB" id="A0A183D1I2"/>
<evidence type="ECO:0000313" key="9">
    <source>
        <dbReference type="EMBL" id="VDK35023.1"/>
    </source>
</evidence>
<comment type="similarity">
    <text evidence="2">Belongs to the glycosyl hydrolase 37 family.</text>
</comment>
<evidence type="ECO:0000313" key="11">
    <source>
        <dbReference type="WBParaSite" id="GPUH_0000257801-mRNA-1"/>
    </source>
</evidence>
<dbReference type="InterPro" id="IPR001661">
    <property type="entry name" value="Glyco_hydro_37"/>
</dbReference>
<dbReference type="GO" id="GO:0004555">
    <property type="term" value="F:alpha,alpha-trehalase activity"/>
    <property type="evidence" value="ECO:0007669"/>
    <property type="project" value="UniProtKB-EC"/>
</dbReference>
<sequence>MLREGLTREVIIIVLLIFFAIVGYIFRDPITIRLVTVKQYAVEGPLAGVIDYGQQMASILKNKLDQIDKKDLEKIPLARQHLGAVDFIQTALMASRILSRHGGATSSRPQTTTGTTNTTAGTGAAATKPATSHEGAAGGGGTGPGAGKHTADAKEKEKEKEAEHIAIPSNEDVISSAFEAPEWACDESHSQNYMIYCQGDLLHAVMMLNIFKDSKTFVDKPLKRDPAEVAADFKRKFPRDITVNDREAVRLFIEENFDEEGHELEE</sequence>
<dbReference type="Proteomes" id="UP000271098">
    <property type="component" value="Unassembled WGS sequence"/>
</dbReference>
<feature type="compositionally biased region" description="Low complexity" evidence="7">
    <location>
        <begin position="111"/>
        <end position="130"/>
    </location>
</feature>
<feature type="transmembrane region" description="Helical" evidence="8">
    <location>
        <begin position="6"/>
        <end position="26"/>
    </location>
</feature>
<name>A0A183D1I2_9BILA</name>
<evidence type="ECO:0000256" key="8">
    <source>
        <dbReference type="SAM" id="Phobius"/>
    </source>
</evidence>
<keyword evidence="8" id="KW-1133">Transmembrane helix</keyword>
<evidence type="ECO:0000256" key="6">
    <source>
        <dbReference type="ARBA" id="ARBA00031637"/>
    </source>
</evidence>
<dbReference type="SUPFAM" id="SSF48208">
    <property type="entry name" value="Six-hairpin glycosidases"/>
    <property type="match status" value="1"/>
</dbReference>
<gene>
    <name evidence="9" type="ORF">GPUH_LOCUS2573</name>
</gene>
<reference evidence="9 10" key="2">
    <citation type="submission" date="2018-11" db="EMBL/GenBank/DDBJ databases">
        <authorList>
            <consortium name="Pathogen Informatics"/>
        </authorList>
    </citation>
    <scope>NUCLEOTIDE SEQUENCE [LARGE SCALE GENOMIC DNA]</scope>
</reference>
<evidence type="ECO:0000256" key="1">
    <source>
        <dbReference type="ARBA" id="ARBA00001576"/>
    </source>
</evidence>
<dbReference type="EMBL" id="UYRT01003958">
    <property type="protein sequence ID" value="VDK35023.1"/>
    <property type="molecule type" value="Genomic_DNA"/>
</dbReference>
<feature type="compositionally biased region" description="Basic and acidic residues" evidence="7">
    <location>
        <begin position="149"/>
        <end position="163"/>
    </location>
</feature>
<evidence type="ECO:0000256" key="4">
    <source>
        <dbReference type="ARBA" id="ARBA00019905"/>
    </source>
</evidence>
<feature type="region of interest" description="Disordered" evidence="7">
    <location>
        <begin position="100"/>
        <end position="163"/>
    </location>
</feature>
<dbReference type="GO" id="GO:0005993">
    <property type="term" value="P:trehalose catabolic process"/>
    <property type="evidence" value="ECO:0007669"/>
    <property type="project" value="TreeGrafter"/>
</dbReference>
<protein>
    <recommendedName>
        <fullName evidence="4">Trehalase</fullName>
        <ecNumber evidence="3">3.2.1.28</ecNumber>
    </recommendedName>
    <alternativeName>
        <fullName evidence="5">Alpha,alpha-trehalase</fullName>
    </alternativeName>
    <alternativeName>
        <fullName evidence="6">Alpha,alpha-trehalose glucohydrolase</fullName>
    </alternativeName>
</protein>
<dbReference type="PANTHER" id="PTHR23403">
    <property type="entry name" value="TREHALASE"/>
    <property type="match status" value="1"/>
</dbReference>
<dbReference type="PANTHER" id="PTHR23403:SF1">
    <property type="entry name" value="TREHALASE"/>
    <property type="match status" value="1"/>
</dbReference>